<dbReference type="BioCyc" id="PSP1104324:GJSN-1121-MONOMER"/>
<dbReference type="InterPro" id="IPR052156">
    <property type="entry name" value="BCAA_Transport_ATP-bd_LivF"/>
</dbReference>
<gene>
    <name evidence="7" type="ORF">P186_1149</name>
</gene>
<keyword evidence="3" id="KW-0547">Nucleotide-binding</keyword>
<dbReference type="eggNOG" id="arCOG00924">
    <property type="taxonomic scope" value="Archaea"/>
</dbReference>
<dbReference type="InterPro" id="IPR003593">
    <property type="entry name" value="AAA+_ATPase"/>
</dbReference>
<dbReference type="PROSITE" id="PS50893">
    <property type="entry name" value="ABC_TRANSPORTER_2"/>
    <property type="match status" value="1"/>
</dbReference>
<dbReference type="GO" id="GO:0005524">
    <property type="term" value="F:ATP binding"/>
    <property type="evidence" value="ECO:0007669"/>
    <property type="project" value="UniProtKB-KW"/>
</dbReference>
<sequence length="259" mass="29123">MSLVVDRIQVVYNKYILGVKNVSLKAEEGKITALMGPNGAGKSTTLKAISGVAKLERGEVTMGKVIFEGTDITNKHPEEVLKLGLLQVLEGRRVFEELTVEDHLKVAERTARRLGRRPDREVVFQYFPRLRELMSRRAGYLSGGEQQMLVIGMALAIRPRVILLDEPSLGLSPKAVDDLFQVLKQINRNEGITILLAEQNVAASLEIAHYGYILENGRVVLDGPATSLRDNPDVKEFYMGLKAEGYKNVKYWKRKKRYL</sequence>
<dbReference type="PROSITE" id="PS00211">
    <property type="entry name" value="ABC_TRANSPORTER_1"/>
    <property type="match status" value="1"/>
</dbReference>
<dbReference type="GeneID" id="11595403"/>
<keyword evidence="5" id="KW-0029">Amino-acid transport</keyword>
<evidence type="ECO:0000256" key="4">
    <source>
        <dbReference type="ARBA" id="ARBA00022840"/>
    </source>
</evidence>
<reference evidence="7 8" key="1">
    <citation type="journal article" date="2012" name="J. Bacteriol.">
        <title>Complete genome sequence of strain 1860, a crenarchaeon of the genus pyrobaculum able to grow with various electron acceptors.</title>
        <authorList>
            <person name="Mardanov A.V."/>
            <person name="Gumerov V.M."/>
            <person name="Slobodkina G.B."/>
            <person name="Beletsky A.V."/>
            <person name="Bonch-Osmolovskaya E.A."/>
            <person name="Ravin N.V."/>
            <person name="Skryabin K.G."/>
        </authorList>
    </citation>
    <scope>NUCLEOTIDE SEQUENCE [LARGE SCALE GENOMIC DNA]</scope>
    <source>
        <strain evidence="7 8">1860</strain>
    </source>
</reference>
<dbReference type="Pfam" id="PF00005">
    <property type="entry name" value="ABC_tran"/>
    <property type="match status" value="1"/>
</dbReference>
<dbReference type="STRING" id="1104324.P186_1149"/>
<evidence type="ECO:0000256" key="5">
    <source>
        <dbReference type="ARBA" id="ARBA00022970"/>
    </source>
</evidence>
<dbReference type="KEGG" id="pyr:P186_1149"/>
<dbReference type="Proteomes" id="UP000005867">
    <property type="component" value="Chromosome"/>
</dbReference>
<dbReference type="GO" id="GO:0015807">
    <property type="term" value="P:L-amino acid transport"/>
    <property type="evidence" value="ECO:0007669"/>
    <property type="project" value="TreeGrafter"/>
</dbReference>
<keyword evidence="8" id="KW-1185">Reference proteome</keyword>
<organism evidence="7 8">
    <name type="scientific">Pyrobaculum ferrireducens</name>
    <dbReference type="NCBI Taxonomy" id="1104324"/>
    <lineage>
        <taxon>Archaea</taxon>
        <taxon>Thermoproteota</taxon>
        <taxon>Thermoprotei</taxon>
        <taxon>Thermoproteales</taxon>
        <taxon>Thermoproteaceae</taxon>
        <taxon>Pyrobaculum</taxon>
    </lineage>
</organism>
<dbReference type="HOGENOM" id="CLU_000604_1_2_2"/>
<evidence type="ECO:0000259" key="6">
    <source>
        <dbReference type="PROSITE" id="PS50893"/>
    </source>
</evidence>
<dbReference type="OrthoDB" id="97750at2157"/>
<dbReference type="GO" id="GO:0016887">
    <property type="term" value="F:ATP hydrolysis activity"/>
    <property type="evidence" value="ECO:0007669"/>
    <property type="project" value="InterPro"/>
</dbReference>
<dbReference type="InterPro" id="IPR017871">
    <property type="entry name" value="ABC_transporter-like_CS"/>
</dbReference>
<dbReference type="EMBL" id="CP003098">
    <property type="protein sequence ID" value="AET32582.1"/>
    <property type="molecule type" value="Genomic_DNA"/>
</dbReference>
<dbReference type="InterPro" id="IPR027417">
    <property type="entry name" value="P-loop_NTPase"/>
</dbReference>
<evidence type="ECO:0000313" key="7">
    <source>
        <dbReference type="EMBL" id="AET32582.1"/>
    </source>
</evidence>
<comment type="similarity">
    <text evidence="1">Belongs to the ABC transporter superfamily.</text>
</comment>
<keyword evidence="2" id="KW-0813">Transport</keyword>
<evidence type="ECO:0000256" key="2">
    <source>
        <dbReference type="ARBA" id="ARBA00022448"/>
    </source>
</evidence>
<dbReference type="AlphaFoldDB" id="G7VCG2"/>
<evidence type="ECO:0000313" key="8">
    <source>
        <dbReference type="Proteomes" id="UP000005867"/>
    </source>
</evidence>
<dbReference type="PANTHER" id="PTHR43820:SF8">
    <property type="entry name" value="ABC TRANSPORTER SUBSTRATE-BINDING PROTEIN"/>
    <property type="match status" value="1"/>
</dbReference>
<dbReference type="Gene3D" id="3.40.50.300">
    <property type="entry name" value="P-loop containing nucleotide triphosphate hydrolases"/>
    <property type="match status" value="1"/>
</dbReference>
<dbReference type="CDD" id="cd03224">
    <property type="entry name" value="ABC_TM1139_LivF_branched"/>
    <property type="match status" value="1"/>
</dbReference>
<name>G7VCG2_9CREN</name>
<dbReference type="RefSeq" id="WP_014288410.1">
    <property type="nucleotide sequence ID" value="NC_016645.1"/>
</dbReference>
<dbReference type="SUPFAM" id="SSF52540">
    <property type="entry name" value="P-loop containing nucleoside triphosphate hydrolases"/>
    <property type="match status" value="1"/>
</dbReference>
<protein>
    <submittedName>
        <fullName evidence="7">ABC transporter ATP-binding component</fullName>
    </submittedName>
</protein>
<keyword evidence="4 7" id="KW-0067">ATP-binding</keyword>
<evidence type="ECO:0000256" key="3">
    <source>
        <dbReference type="ARBA" id="ARBA00022741"/>
    </source>
</evidence>
<accession>G7VCG2</accession>
<dbReference type="GO" id="GO:0015658">
    <property type="term" value="F:branched-chain amino acid transmembrane transporter activity"/>
    <property type="evidence" value="ECO:0007669"/>
    <property type="project" value="TreeGrafter"/>
</dbReference>
<evidence type="ECO:0000256" key="1">
    <source>
        <dbReference type="ARBA" id="ARBA00005417"/>
    </source>
</evidence>
<proteinExistence type="inferred from homology"/>
<dbReference type="PANTHER" id="PTHR43820">
    <property type="entry name" value="HIGH-AFFINITY BRANCHED-CHAIN AMINO ACID TRANSPORT ATP-BINDING PROTEIN LIVF"/>
    <property type="match status" value="1"/>
</dbReference>
<feature type="domain" description="ABC transporter" evidence="6">
    <location>
        <begin position="3"/>
        <end position="241"/>
    </location>
</feature>
<dbReference type="InterPro" id="IPR003439">
    <property type="entry name" value="ABC_transporter-like_ATP-bd"/>
</dbReference>
<dbReference type="SMART" id="SM00382">
    <property type="entry name" value="AAA"/>
    <property type="match status" value="1"/>
</dbReference>